<feature type="domain" description="RACo C-terminal" evidence="1">
    <location>
        <begin position="165"/>
        <end position="414"/>
    </location>
</feature>
<protein>
    <submittedName>
        <fullName evidence="3">ASKHA domain-containing protein</fullName>
    </submittedName>
</protein>
<dbReference type="Pfam" id="PF14574">
    <property type="entry name" value="RACo_C_ter"/>
    <property type="match status" value="1"/>
</dbReference>
<dbReference type="KEGG" id="manq:L1994_02225"/>
<sequence length="504" mass="54023">MTEYAAAIDIGTSGIRAVFLNCDEKSAISKIQTAYHPIPGRNILDQLLFQNHSGLRNTQKLLVNTINNLIDGFDPSKEIIKIAVCANPGQISLLKGTESRDLFLNPEVLKRKGIKAPIRTSEVIYSADLGFDISCDLLIPPSISAMVGADAVALIYNSIIPENKPTLSIDLGTNAEMALKAGDKIYVGSAAAGPAIEGQQIRHGMPASTGAIAGLEYDWGWKIKILDENMNLSNGDTVNLHKAAPIKKGLVNAKGITGTGVIAIVAAGLSSGIIQPPNIYTPSKKIFLQDQIDFSETDLIEAGKAFGAIRSGYHSLAEHAGISVDDIATCNISGTAGCFADPLNARDVGIIPQSAGTIFNHGNTSLQLACSLACGDTNISELQNIADSAEYVSFSTSKVFQQYFLEELSYWCEGRYKKSQKNFQIPKIVLLPDKWATDNIKTVNPAFGVKASNNDTDISKFKGLCPNNAITKEDTWFEINTGKCAGTACLRCVDEGLDLIHPQI</sequence>
<organism evidence="3 4">
    <name type="scientific">Methanomicrobium antiquum</name>
    <dbReference type="NCBI Taxonomy" id="487686"/>
    <lineage>
        <taxon>Archaea</taxon>
        <taxon>Methanobacteriati</taxon>
        <taxon>Methanobacteriota</taxon>
        <taxon>Stenosarchaea group</taxon>
        <taxon>Methanomicrobia</taxon>
        <taxon>Methanomicrobiales</taxon>
        <taxon>Methanomicrobiaceae</taxon>
        <taxon>Methanomicrobium</taxon>
    </lineage>
</organism>
<evidence type="ECO:0000259" key="2">
    <source>
        <dbReference type="Pfam" id="PF17651"/>
    </source>
</evidence>
<dbReference type="InterPro" id="IPR052911">
    <property type="entry name" value="Corrinoid_activation_enz"/>
</dbReference>
<dbReference type="PANTHER" id="PTHR42895:SF2">
    <property type="entry name" value="IRON-SULFUR CLUSTER PROTEIN"/>
    <property type="match status" value="1"/>
</dbReference>
<dbReference type="PANTHER" id="PTHR42895">
    <property type="entry name" value="IRON-SULFUR CLUSTER-BINDING PROTEIN-RELATED"/>
    <property type="match status" value="1"/>
</dbReference>
<gene>
    <name evidence="3" type="ORF">L1994_02225</name>
</gene>
<dbReference type="Gene3D" id="3.30.420.480">
    <property type="entry name" value="Domain of unknown function (DUF4445)"/>
    <property type="match status" value="1"/>
</dbReference>
<dbReference type="InterPro" id="IPR042259">
    <property type="entry name" value="Raco-like_middle_sf"/>
</dbReference>
<dbReference type="RefSeq" id="WP_278100066.1">
    <property type="nucleotide sequence ID" value="NZ_CP091092.1"/>
</dbReference>
<dbReference type="InterPro" id="IPR041414">
    <property type="entry name" value="Raco-like_middle"/>
</dbReference>
<dbReference type="Proteomes" id="UP001218895">
    <property type="component" value="Chromosome"/>
</dbReference>
<evidence type="ECO:0000313" key="3">
    <source>
        <dbReference type="EMBL" id="WFN37226.1"/>
    </source>
</evidence>
<feature type="domain" description="RACo-like middle region" evidence="2">
    <location>
        <begin position="4"/>
        <end position="158"/>
    </location>
</feature>
<dbReference type="GeneID" id="79949174"/>
<proteinExistence type="predicted"/>
<accession>A0AAF0JNA6</accession>
<keyword evidence="4" id="KW-1185">Reference proteome</keyword>
<name>A0AAF0JNA6_9EURY</name>
<evidence type="ECO:0000259" key="1">
    <source>
        <dbReference type="Pfam" id="PF14574"/>
    </source>
</evidence>
<evidence type="ECO:0000313" key="4">
    <source>
        <dbReference type="Proteomes" id="UP001218895"/>
    </source>
</evidence>
<dbReference type="AlphaFoldDB" id="A0AAF0JNA6"/>
<dbReference type="InterPro" id="IPR027980">
    <property type="entry name" value="RACo_C"/>
</dbReference>
<dbReference type="Pfam" id="PF17651">
    <property type="entry name" value="Raco_middle"/>
    <property type="match status" value="1"/>
</dbReference>
<dbReference type="EMBL" id="CP091092">
    <property type="protein sequence ID" value="WFN37226.1"/>
    <property type="molecule type" value="Genomic_DNA"/>
</dbReference>
<reference evidence="3" key="1">
    <citation type="submission" date="2022-01" db="EMBL/GenBank/DDBJ databases">
        <title>Complete genome of Methanomicrobium antiquum DSM 21220.</title>
        <authorList>
            <person name="Chen S.-C."/>
            <person name="You Y.-T."/>
            <person name="Zhou Y.-Z."/>
            <person name="Lai M.-C."/>
        </authorList>
    </citation>
    <scope>NUCLEOTIDE SEQUENCE</scope>
    <source>
        <strain evidence="3">DSM 21220</strain>
    </source>
</reference>